<dbReference type="PANTHER" id="PTHR10890:SF3">
    <property type="entry name" value="CYSTEINE--TRNA LIGASE, CYTOPLASMIC"/>
    <property type="match status" value="1"/>
</dbReference>
<keyword evidence="4" id="KW-0067">ATP-binding</keyword>
<gene>
    <name evidence="6" type="ORF">J2Z22_003350</name>
</gene>
<dbReference type="Proteomes" id="UP001248709">
    <property type="component" value="Unassembled WGS sequence"/>
</dbReference>
<evidence type="ECO:0000256" key="2">
    <source>
        <dbReference type="ARBA" id="ARBA00022598"/>
    </source>
</evidence>
<comment type="subunit">
    <text evidence="1">Monomer.</text>
</comment>
<keyword evidence="2 6" id="KW-0436">Ligase</keyword>
<dbReference type="Pfam" id="PF01406">
    <property type="entry name" value="tRNA-synt_1e"/>
    <property type="match status" value="1"/>
</dbReference>
<dbReference type="EMBL" id="JAUSUY010000014">
    <property type="protein sequence ID" value="MDT3427774.1"/>
    <property type="molecule type" value="Genomic_DNA"/>
</dbReference>
<dbReference type="RefSeq" id="WP_312001205.1">
    <property type="nucleotide sequence ID" value="NZ_JAUSUY010000014.1"/>
</dbReference>
<protein>
    <submittedName>
        <fullName evidence="6">Cysteinyl-tRNA synthetase</fullName>
        <ecNumber evidence="6">6.1.1.16</ecNumber>
    </submittedName>
</protein>
<dbReference type="Gene3D" id="3.40.50.620">
    <property type="entry name" value="HUPs"/>
    <property type="match status" value="1"/>
</dbReference>
<dbReference type="InterPro" id="IPR024909">
    <property type="entry name" value="Cys-tRNA/MSH_ligase"/>
</dbReference>
<keyword evidence="3" id="KW-0547">Nucleotide-binding</keyword>
<proteinExistence type="predicted"/>
<evidence type="ECO:0000259" key="5">
    <source>
        <dbReference type="Pfam" id="PF01406"/>
    </source>
</evidence>
<name>A0ABU3HAD6_9BACL</name>
<dbReference type="InterPro" id="IPR014729">
    <property type="entry name" value="Rossmann-like_a/b/a_fold"/>
</dbReference>
<accession>A0ABU3HAD6</accession>
<evidence type="ECO:0000256" key="4">
    <source>
        <dbReference type="ARBA" id="ARBA00022840"/>
    </source>
</evidence>
<evidence type="ECO:0000256" key="1">
    <source>
        <dbReference type="ARBA" id="ARBA00011245"/>
    </source>
</evidence>
<keyword evidence="7" id="KW-1185">Reference proteome</keyword>
<dbReference type="GO" id="GO:0004817">
    <property type="term" value="F:cysteine-tRNA ligase activity"/>
    <property type="evidence" value="ECO:0007669"/>
    <property type="project" value="UniProtKB-EC"/>
</dbReference>
<dbReference type="PANTHER" id="PTHR10890">
    <property type="entry name" value="CYSTEINYL-TRNA SYNTHETASE"/>
    <property type="match status" value="1"/>
</dbReference>
<feature type="domain" description="tRNA synthetases class I catalytic" evidence="5">
    <location>
        <begin position="2"/>
        <end position="280"/>
    </location>
</feature>
<sequence>MRIYNCGPTLNDSIHFGCYRIFLMTDFIVKHFRKQGVHVEHGMNIMDIDDHIIEAKTRNPEFSTESLLEEMKKEYAYLSIDYPEKITCTSTHYHEMYPIINQLLASGLAYTGDKGIYLNINRVPDYGKISNLIPERTIAKDQAKDLSKINHYDPSLWKFEENGCFELDYYGRKGRPGWDIQCVSSIINQLKNPVDYHVAGFNERTHYENEEAIYGAYTQFNNSLAKKWVLVKYVLFTEESPYFYMRDYINAGYTKQEIRFIMFNSKFDKEFKLNADYIKACRKNLKQLNEFYSGLSRLKGTAEEQSEMSAQISAIITEAKRKLDEINIPFALAQLFKLIRMIHKDAQSIPSESLREVKSFMEYLDERLLFLYH</sequence>
<evidence type="ECO:0000313" key="7">
    <source>
        <dbReference type="Proteomes" id="UP001248709"/>
    </source>
</evidence>
<comment type="caution">
    <text evidence="6">The sequence shown here is derived from an EMBL/GenBank/DDBJ whole genome shotgun (WGS) entry which is preliminary data.</text>
</comment>
<dbReference type="SUPFAM" id="SSF52374">
    <property type="entry name" value="Nucleotidylyl transferase"/>
    <property type="match status" value="1"/>
</dbReference>
<organism evidence="6 7">
    <name type="scientific">Paenibacillus forsythiae</name>
    <dbReference type="NCBI Taxonomy" id="365616"/>
    <lineage>
        <taxon>Bacteria</taxon>
        <taxon>Bacillati</taxon>
        <taxon>Bacillota</taxon>
        <taxon>Bacilli</taxon>
        <taxon>Bacillales</taxon>
        <taxon>Paenibacillaceae</taxon>
        <taxon>Paenibacillus</taxon>
    </lineage>
</organism>
<dbReference type="EC" id="6.1.1.16" evidence="6"/>
<evidence type="ECO:0000313" key="6">
    <source>
        <dbReference type="EMBL" id="MDT3427774.1"/>
    </source>
</evidence>
<dbReference type="InterPro" id="IPR032678">
    <property type="entry name" value="tRNA-synt_1_cat_dom"/>
</dbReference>
<evidence type="ECO:0000256" key="3">
    <source>
        <dbReference type="ARBA" id="ARBA00022741"/>
    </source>
</evidence>
<reference evidence="6 7" key="1">
    <citation type="submission" date="2023-07" db="EMBL/GenBank/DDBJ databases">
        <title>Genomic Encyclopedia of Type Strains, Phase IV (KMG-IV): sequencing the most valuable type-strain genomes for metagenomic binning, comparative biology and taxonomic classification.</title>
        <authorList>
            <person name="Goeker M."/>
        </authorList>
    </citation>
    <scope>NUCLEOTIDE SEQUENCE [LARGE SCALE GENOMIC DNA]</scope>
    <source>
        <strain evidence="6 7">T98</strain>
    </source>
</reference>